<name>A0A380AZX5_9GAMM</name>
<dbReference type="AlphaFoldDB" id="A0A380AZX5"/>
<dbReference type="InterPro" id="IPR001763">
    <property type="entry name" value="Rhodanese-like_dom"/>
</dbReference>
<dbReference type="InterPro" id="IPR052367">
    <property type="entry name" value="Thiosulfate_ST/Rhodanese-like"/>
</dbReference>
<gene>
    <name evidence="2" type="ORF">NCTC11544_05257</name>
</gene>
<accession>A0A380AZX5</accession>
<dbReference type="PROSITE" id="PS50206">
    <property type="entry name" value="RHODANESE_3"/>
    <property type="match status" value="1"/>
</dbReference>
<reference evidence="2 3" key="1">
    <citation type="submission" date="2018-06" db="EMBL/GenBank/DDBJ databases">
        <authorList>
            <consortium name="Pathogen Informatics"/>
            <person name="Doyle S."/>
        </authorList>
    </citation>
    <scope>NUCLEOTIDE SEQUENCE [LARGE SCALE GENOMIC DNA]</scope>
    <source>
        <strain evidence="2 3">NCTC11544</strain>
    </source>
</reference>
<dbReference type="SMART" id="SM00450">
    <property type="entry name" value="RHOD"/>
    <property type="match status" value="1"/>
</dbReference>
<evidence type="ECO:0000313" key="3">
    <source>
        <dbReference type="Proteomes" id="UP000255529"/>
    </source>
</evidence>
<organism evidence="2 3">
    <name type="scientific">Serratia quinivorans</name>
    <dbReference type="NCBI Taxonomy" id="137545"/>
    <lineage>
        <taxon>Bacteria</taxon>
        <taxon>Pseudomonadati</taxon>
        <taxon>Pseudomonadota</taxon>
        <taxon>Gammaproteobacteria</taxon>
        <taxon>Enterobacterales</taxon>
        <taxon>Yersiniaceae</taxon>
        <taxon>Serratia</taxon>
    </lineage>
</organism>
<dbReference type="Gene3D" id="3.40.250.10">
    <property type="entry name" value="Rhodanese-like domain"/>
    <property type="match status" value="1"/>
</dbReference>
<dbReference type="PANTHER" id="PTHR45431:SF3">
    <property type="entry name" value="RHODANESE-LIKE DOMAIN-CONTAINING PROTEIN 15, CHLOROPLASTIC"/>
    <property type="match status" value="1"/>
</dbReference>
<feature type="domain" description="Rhodanese" evidence="1">
    <location>
        <begin position="51"/>
        <end position="149"/>
    </location>
</feature>
<dbReference type="RefSeq" id="WP_115184639.1">
    <property type="nucleotide sequence ID" value="NZ_CAMKUF010000001.1"/>
</dbReference>
<dbReference type="InterPro" id="IPR036873">
    <property type="entry name" value="Rhodanese-like_dom_sf"/>
</dbReference>
<dbReference type="EMBL" id="UGYN01000002">
    <property type="protein sequence ID" value="SUI90100.1"/>
    <property type="molecule type" value="Genomic_DNA"/>
</dbReference>
<sequence length="154" mass="17268">MPVTLNYATAQQVKNHPKVNVDSPYPDHQSTPNTPIFERDLTPEASWQLVKLGAAVLVDIRTPEERKTFGYVEPSSRVPWLTGSNKIRNPCFFIELSKVVDKQQPIILLCQTGKRSTDARLAALKAGYTQVYGVLGGVEAARHLPWFTDDNRHP</sequence>
<evidence type="ECO:0000259" key="1">
    <source>
        <dbReference type="PROSITE" id="PS50206"/>
    </source>
</evidence>
<proteinExistence type="predicted"/>
<dbReference type="Proteomes" id="UP000255529">
    <property type="component" value="Unassembled WGS sequence"/>
</dbReference>
<evidence type="ECO:0000313" key="2">
    <source>
        <dbReference type="EMBL" id="SUI90100.1"/>
    </source>
</evidence>
<protein>
    <submittedName>
        <fullName evidence="2">Molybdopterin biosynthesis protein MoeB</fullName>
    </submittedName>
</protein>
<dbReference type="Pfam" id="PF00581">
    <property type="entry name" value="Rhodanese"/>
    <property type="match status" value="1"/>
</dbReference>
<dbReference type="PANTHER" id="PTHR45431">
    <property type="entry name" value="RHODANESE-LIKE DOMAIN-CONTAINING PROTEIN 15, CHLOROPLASTIC"/>
    <property type="match status" value="1"/>
</dbReference>
<dbReference type="SUPFAM" id="SSF52821">
    <property type="entry name" value="Rhodanese/Cell cycle control phosphatase"/>
    <property type="match status" value="1"/>
</dbReference>